<dbReference type="Pfam" id="PF03412">
    <property type="entry name" value="Peptidase_C39"/>
    <property type="match status" value="1"/>
</dbReference>
<dbReference type="PATRIC" id="fig|999437.3.peg.503"/>
<dbReference type="GO" id="GO:0008233">
    <property type="term" value="F:peptidase activity"/>
    <property type="evidence" value="ECO:0007669"/>
    <property type="project" value="InterPro"/>
</dbReference>
<gene>
    <name evidence="2" type="ORF">HMPREF9733_00502</name>
</gene>
<protein>
    <recommendedName>
        <fullName evidence="1">Peptidase C39 domain-containing protein</fullName>
    </recommendedName>
</protein>
<evidence type="ECO:0000259" key="1">
    <source>
        <dbReference type="Pfam" id="PF03412"/>
    </source>
</evidence>
<evidence type="ECO:0000313" key="2">
    <source>
        <dbReference type="EMBL" id="EMB26220.1"/>
    </source>
</evidence>
<evidence type="ECO:0000313" key="3">
    <source>
        <dbReference type="Proteomes" id="UP000016183"/>
    </source>
</evidence>
<feature type="domain" description="Peptidase C39" evidence="1">
    <location>
        <begin position="9"/>
        <end position="100"/>
    </location>
</feature>
<dbReference type="Proteomes" id="UP000016183">
    <property type="component" value="Unassembled WGS sequence"/>
</dbReference>
<accession>M2B9X8</accession>
<name>M2B9X8_TREDN</name>
<organism evidence="2 3">
    <name type="scientific">Treponema denticola SP33</name>
    <dbReference type="NCBI Taxonomy" id="999437"/>
    <lineage>
        <taxon>Bacteria</taxon>
        <taxon>Pseudomonadati</taxon>
        <taxon>Spirochaetota</taxon>
        <taxon>Spirochaetia</taxon>
        <taxon>Spirochaetales</taxon>
        <taxon>Treponemataceae</taxon>
        <taxon>Treponema</taxon>
    </lineage>
</organism>
<dbReference type="HOGENOM" id="CLU_000604_37_4_12"/>
<proteinExistence type="predicted"/>
<dbReference type="GO" id="GO:0005524">
    <property type="term" value="F:ATP binding"/>
    <property type="evidence" value="ECO:0007669"/>
    <property type="project" value="InterPro"/>
</dbReference>
<dbReference type="AlphaFoldDB" id="M2B9X8"/>
<dbReference type="InterPro" id="IPR005074">
    <property type="entry name" value="Peptidase_C39"/>
</dbReference>
<sequence>MFNKKSNLTVVLQQDTQDCGPACLATLCKYYGKRIPISYIRKIAGTDKTGISGYGIVRGAEELGFSCQGALSPEKEFSEDIVFPIITHLKRNDSEHYQVYS</sequence>
<comment type="caution">
    <text evidence="2">The sequence shown here is derived from an EMBL/GenBank/DDBJ whole genome shotgun (WGS) entry which is preliminary data.</text>
</comment>
<dbReference type="MEROPS" id="C39.001"/>
<dbReference type="GO" id="GO:0016020">
    <property type="term" value="C:membrane"/>
    <property type="evidence" value="ECO:0007669"/>
    <property type="project" value="InterPro"/>
</dbReference>
<dbReference type="EMBL" id="AGDZ01000016">
    <property type="protein sequence ID" value="EMB26220.1"/>
    <property type="molecule type" value="Genomic_DNA"/>
</dbReference>
<dbReference type="Gene3D" id="3.90.70.10">
    <property type="entry name" value="Cysteine proteinases"/>
    <property type="match status" value="1"/>
</dbReference>
<dbReference type="GO" id="GO:0006508">
    <property type="term" value="P:proteolysis"/>
    <property type="evidence" value="ECO:0007669"/>
    <property type="project" value="InterPro"/>
</dbReference>
<reference evidence="2 3" key="1">
    <citation type="submission" date="2012-01" db="EMBL/GenBank/DDBJ databases">
        <title>The Genome Sequence of Treponema denticola SP33.</title>
        <authorList>
            <consortium name="The Broad Institute Genome Sequencing Platform"/>
            <person name="Earl A."/>
            <person name="Ward D."/>
            <person name="Feldgarden M."/>
            <person name="Gevers D."/>
            <person name="Blanton J.M."/>
            <person name="Fenno C.J."/>
            <person name="Baranova O.V."/>
            <person name="Mathney J."/>
            <person name="Dewhirst F.E."/>
            <person name="Izard J."/>
            <person name="Young S.K."/>
            <person name="Zeng Q."/>
            <person name="Gargeya S."/>
            <person name="Fitzgerald M."/>
            <person name="Haas B."/>
            <person name="Abouelleil A."/>
            <person name="Alvarado L."/>
            <person name="Arachchi H.M."/>
            <person name="Berlin A."/>
            <person name="Chapman S.B."/>
            <person name="Gearin G."/>
            <person name="Goldberg J."/>
            <person name="Griggs A."/>
            <person name="Gujja S."/>
            <person name="Hansen M."/>
            <person name="Heiman D."/>
            <person name="Howarth C."/>
            <person name="Larimer J."/>
            <person name="Lui A."/>
            <person name="MacDonald P.J.P."/>
            <person name="McCowen C."/>
            <person name="Montmayeur A."/>
            <person name="Murphy C."/>
            <person name="Neiman D."/>
            <person name="Pearson M."/>
            <person name="Priest M."/>
            <person name="Roberts A."/>
            <person name="Saif S."/>
            <person name="Shea T."/>
            <person name="Sisk P."/>
            <person name="Stolte C."/>
            <person name="Sykes S."/>
            <person name="Wortman J."/>
            <person name="Nusbaum C."/>
            <person name="Birren B."/>
        </authorList>
    </citation>
    <scope>NUCLEOTIDE SEQUENCE [LARGE SCALE GENOMIC DNA]</scope>
    <source>
        <strain evidence="2 3">SP33</strain>
    </source>
</reference>